<accession>A0A401YMM3</accession>
<dbReference type="Proteomes" id="UP000286931">
    <property type="component" value="Unassembled WGS sequence"/>
</dbReference>
<keyword evidence="1" id="KW-0472">Membrane</keyword>
<dbReference type="CDD" id="cd11586">
    <property type="entry name" value="VbhA_like"/>
    <property type="match status" value="1"/>
</dbReference>
<feature type="domain" description="SHOCT" evidence="2">
    <location>
        <begin position="67"/>
        <end position="90"/>
    </location>
</feature>
<keyword evidence="4" id="KW-1185">Reference proteome</keyword>
<dbReference type="RefSeq" id="WP_246126732.1">
    <property type="nucleotide sequence ID" value="NZ_BIFH01000019.1"/>
</dbReference>
<feature type="transmembrane region" description="Helical" evidence="1">
    <location>
        <begin position="26"/>
        <end position="48"/>
    </location>
</feature>
<dbReference type="AlphaFoldDB" id="A0A401YMM3"/>
<sequence length="104" mass="11182">MELASALAVAPARHVGHMYEDDGWNWIWGSVLMLVLIAVIVAAVWFLARGASHGRGPSEPAGSSATEVLARRYARGEIDTEEYRERLAVLTAGAHTPRKGTGPT</sequence>
<protein>
    <recommendedName>
        <fullName evidence="2">SHOCT domain-containing protein</fullName>
    </recommendedName>
</protein>
<keyword evidence="1" id="KW-1133">Transmembrane helix</keyword>
<evidence type="ECO:0000259" key="2">
    <source>
        <dbReference type="Pfam" id="PF09851"/>
    </source>
</evidence>
<evidence type="ECO:0000313" key="4">
    <source>
        <dbReference type="Proteomes" id="UP000286931"/>
    </source>
</evidence>
<dbReference type="EMBL" id="BIFH01000019">
    <property type="protein sequence ID" value="GCD95845.1"/>
    <property type="molecule type" value="Genomic_DNA"/>
</dbReference>
<gene>
    <name evidence="3" type="ORF">EHYA_03529</name>
</gene>
<evidence type="ECO:0000256" key="1">
    <source>
        <dbReference type="SAM" id="Phobius"/>
    </source>
</evidence>
<organism evidence="3 4">
    <name type="scientific">Embleya hyalina</name>
    <dbReference type="NCBI Taxonomy" id="516124"/>
    <lineage>
        <taxon>Bacteria</taxon>
        <taxon>Bacillati</taxon>
        <taxon>Actinomycetota</taxon>
        <taxon>Actinomycetes</taxon>
        <taxon>Kitasatosporales</taxon>
        <taxon>Streptomycetaceae</taxon>
        <taxon>Embleya</taxon>
    </lineage>
</organism>
<keyword evidence="1" id="KW-0812">Transmembrane</keyword>
<dbReference type="InterPro" id="IPR033788">
    <property type="entry name" value="VbhA-like"/>
</dbReference>
<evidence type="ECO:0000313" key="3">
    <source>
        <dbReference type="EMBL" id="GCD95845.1"/>
    </source>
</evidence>
<proteinExistence type="predicted"/>
<comment type="caution">
    <text evidence="3">The sequence shown here is derived from an EMBL/GenBank/DDBJ whole genome shotgun (WGS) entry which is preliminary data.</text>
</comment>
<reference evidence="3 4" key="1">
    <citation type="submission" date="2018-12" db="EMBL/GenBank/DDBJ databases">
        <title>Draft genome sequence of Embleya hyalina NBRC 13850T.</title>
        <authorList>
            <person name="Komaki H."/>
            <person name="Hosoyama A."/>
            <person name="Kimura A."/>
            <person name="Ichikawa N."/>
            <person name="Tamura T."/>
        </authorList>
    </citation>
    <scope>NUCLEOTIDE SEQUENCE [LARGE SCALE GENOMIC DNA]</scope>
    <source>
        <strain evidence="3 4">NBRC 13850</strain>
    </source>
</reference>
<name>A0A401YMM3_9ACTN</name>
<dbReference type="InterPro" id="IPR018649">
    <property type="entry name" value="SHOCT"/>
</dbReference>
<dbReference type="Pfam" id="PF09851">
    <property type="entry name" value="SHOCT"/>
    <property type="match status" value="1"/>
</dbReference>